<dbReference type="STRING" id="353152.Q5CW40"/>
<dbReference type="KEGG" id="cpv:cgd8_1730"/>
<evidence type="ECO:0000256" key="1">
    <source>
        <dbReference type="ARBA" id="ARBA00022741"/>
    </source>
</evidence>
<dbReference type="InterPro" id="IPR045886">
    <property type="entry name" value="ThiF/MoeB/HesA"/>
</dbReference>
<comment type="catalytic activity">
    <reaction evidence="4">
        <text>ATP + [NEDD8 protein] + [E1 NEDD8-activating enzyme]-L-cysteine = AMP + diphosphate + [E1 NEDD8-activating enzyme]-S-[NEDD8 protein]-yl-L-cysteine.</text>
        <dbReference type="EC" id="6.2.1.64"/>
    </reaction>
</comment>
<keyword evidence="3 4" id="KW-0067">ATP-binding</keyword>
<protein>
    <recommendedName>
        <fullName evidence="4">NEDD8-activating enzyme E1 catalytic subunit</fullName>
        <ecNumber evidence="4">6.2.1.64</ecNumber>
    </recommendedName>
</protein>
<keyword evidence="2 4" id="KW-0833">Ubl conjugation pathway</keyword>
<dbReference type="AlphaFoldDB" id="Q5CW40"/>
<dbReference type="Gene3D" id="3.40.50.720">
    <property type="entry name" value="NAD(P)-binding Rossmann-like Domain"/>
    <property type="match status" value="1"/>
</dbReference>
<comment type="function">
    <text evidence="4">Catalytic subunit of the dimeric E1 enzyme, which activates NEDD8.</text>
</comment>
<proteinExistence type="inferred from homology"/>
<dbReference type="Gene3D" id="1.10.10.520">
    <property type="entry name" value="Ubiquitin activating enzymes (Uba3). Chain: B, domain 2"/>
    <property type="match status" value="1"/>
</dbReference>
<evidence type="ECO:0000313" key="7">
    <source>
        <dbReference type="Proteomes" id="UP000006726"/>
    </source>
</evidence>
<dbReference type="GeneID" id="3374408"/>
<dbReference type="SUPFAM" id="SSF69572">
    <property type="entry name" value="Activating enzymes of the ubiquitin-like proteins"/>
    <property type="match status" value="1"/>
</dbReference>
<dbReference type="InParanoid" id="Q5CW40"/>
<dbReference type="InterPro" id="IPR000594">
    <property type="entry name" value="ThiF_NAD_FAD-bd"/>
</dbReference>
<evidence type="ECO:0000259" key="5">
    <source>
        <dbReference type="Pfam" id="PF00899"/>
    </source>
</evidence>
<organism evidence="6 7">
    <name type="scientific">Cryptosporidium parvum (strain Iowa II)</name>
    <dbReference type="NCBI Taxonomy" id="353152"/>
    <lineage>
        <taxon>Eukaryota</taxon>
        <taxon>Sar</taxon>
        <taxon>Alveolata</taxon>
        <taxon>Apicomplexa</taxon>
        <taxon>Conoidasida</taxon>
        <taxon>Coccidia</taxon>
        <taxon>Eucoccidiorida</taxon>
        <taxon>Eimeriorina</taxon>
        <taxon>Cryptosporidiidae</taxon>
        <taxon>Cryptosporidium</taxon>
    </lineage>
</organism>
<dbReference type="PANTHER" id="PTHR10953:SF6">
    <property type="entry name" value="NEDD8-ACTIVATING ENZYME E1 CATALYTIC SUBUNIT"/>
    <property type="match status" value="1"/>
</dbReference>
<keyword evidence="7" id="KW-1185">Reference proteome</keyword>
<evidence type="ECO:0000256" key="2">
    <source>
        <dbReference type="ARBA" id="ARBA00022786"/>
    </source>
</evidence>
<dbReference type="Pfam" id="PF00899">
    <property type="entry name" value="ThiF"/>
    <property type="match status" value="1"/>
</dbReference>
<dbReference type="GO" id="GO:0005524">
    <property type="term" value="F:ATP binding"/>
    <property type="evidence" value="ECO:0007669"/>
    <property type="project" value="UniProtKB-UniRule"/>
</dbReference>
<dbReference type="FunCoup" id="Q5CW40">
    <property type="interactions" value="503"/>
</dbReference>
<dbReference type="InterPro" id="IPR023318">
    <property type="entry name" value="Ub_act_enz_dom_a_sf"/>
</dbReference>
<feature type="domain" description="THIF-type NAD/FAD binding fold" evidence="5">
    <location>
        <begin position="50"/>
        <end position="341"/>
    </location>
</feature>
<dbReference type="PANTHER" id="PTHR10953">
    <property type="entry name" value="UBIQUITIN-ACTIVATING ENZYME E1"/>
    <property type="match status" value="1"/>
</dbReference>
<dbReference type="GO" id="GO:0019781">
    <property type="term" value="F:NEDD8 activating enzyme activity"/>
    <property type="evidence" value="ECO:0007669"/>
    <property type="project" value="UniProtKB-UniRule"/>
</dbReference>
<dbReference type="GO" id="GO:0045116">
    <property type="term" value="P:protein neddylation"/>
    <property type="evidence" value="ECO:0007669"/>
    <property type="project" value="UniProtKB-UniRule"/>
</dbReference>
<comment type="caution">
    <text evidence="6">The sequence shown here is derived from an EMBL/GenBank/DDBJ whole genome shotgun (WGS) entry which is preliminary data.</text>
</comment>
<feature type="non-terminal residue" evidence="6">
    <location>
        <position position="1"/>
    </location>
</feature>
<accession>Q5CW40</accession>
<dbReference type="OrthoDB" id="10255449at2759"/>
<evidence type="ECO:0000256" key="4">
    <source>
        <dbReference type="RuleBase" id="RU368009"/>
    </source>
</evidence>
<name>Q5CW40_CRYPI</name>
<dbReference type="EMBL" id="AAEE01000003">
    <property type="protein sequence ID" value="EAK89686.1"/>
    <property type="molecule type" value="Genomic_DNA"/>
</dbReference>
<keyword evidence="1 4" id="KW-0547">Nucleotide-binding</keyword>
<sequence length="346" mass="38984">KFGEFFFVKFLLKLIAPPQLSTFSFIYTPQHGKAIMNSECKTLEKDIGLAYCKVLLVGVGGIGTEILRCLIFSGFRRIDIVDYDYVEVSNISRQLFFNLGDEGKSKVHVLAANATNHFKSAKGLEIKPFHSDISDFFSKFNVTPSDYKIILSGLDNIHARRTLNAIVMTQSSPQAYPILLDSGTEGFNGHSRIIIPGETSCYECTMGLNVQDTNFPLCEIKEFPRTPIHCIAYANFIYEEDEQDNEDFKNHKILKIYQLAQEHAKSFGIQGVTLELTKQIIGNIFPTLLSTNTIIASSVVSQAIKYLRGSGQAKNLKNYFMYYGQTGIYSSCFEIHKDENCIFCKI</sequence>
<dbReference type="UniPathway" id="UPA00885"/>
<dbReference type="GO" id="GO:0005634">
    <property type="term" value="C:nucleus"/>
    <property type="evidence" value="ECO:0007669"/>
    <property type="project" value="TreeGrafter"/>
</dbReference>
<gene>
    <name evidence="6" type="ORF">cgd8_1730</name>
</gene>
<dbReference type="RefSeq" id="XP_627079.1">
    <property type="nucleotide sequence ID" value="XM_627079.1"/>
</dbReference>
<dbReference type="EC" id="6.2.1.64" evidence="4"/>
<dbReference type="GO" id="GO:0005737">
    <property type="term" value="C:cytoplasm"/>
    <property type="evidence" value="ECO:0007669"/>
    <property type="project" value="TreeGrafter"/>
</dbReference>
<dbReference type="Proteomes" id="UP000006726">
    <property type="component" value="Chromosome 8"/>
</dbReference>
<reference evidence="6 7" key="1">
    <citation type="journal article" date="2004" name="Science">
        <title>Complete genome sequence of the apicomplexan, Cryptosporidium parvum.</title>
        <authorList>
            <person name="Abrahamsen M.S."/>
            <person name="Templeton T.J."/>
            <person name="Enomoto S."/>
            <person name="Abrahante J.E."/>
            <person name="Zhu G."/>
            <person name="Lancto C.A."/>
            <person name="Deng M."/>
            <person name="Liu C."/>
            <person name="Widmer G."/>
            <person name="Tzipori S."/>
            <person name="Buck G.A."/>
            <person name="Xu P."/>
            <person name="Bankier A.T."/>
            <person name="Dear P.H."/>
            <person name="Konfortov B.A."/>
            <person name="Spriggs H.F."/>
            <person name="Iyer L."/>
            <person name="Anantharaman V."/>
            <person name="Aravind L."/>
            <person name="Kapur V."/>
        </authorList>
    </citation>
    <scope>NUCLEOTIDE SEQUENCE [LARGE SCALE GENOMIC DNA]</scope>
    <source>
        <strain evidence="7">Iowa II</strain>
    </source>
</reference>
<evidence type="ECO:0000313" key="6">
    <source>
        <dbReference type="EMBL" id="EAK89686.1"/>
    </source>
</evidence>
<evidence type="ECO:0000256" key="3">
    <source>
        <dbReference type="ARBA" id="ARBA00022840"/>
    </source>
</evidence>
<comment type="similarity">
    <text evidence="4">Belongs to the ubiquitin-activating E1 family. UBA3 subfamily.</text>
</comment>
<dbReference type="OMA" id="PYLENYM"/>
<comment type="pathway">
    <text evidence="4">Protein modification; protein neddylation.</text>
</comment>
<dbReference type="InterPro" id="IPR035985">
    <property type="entry name" value="Ubiquitin-activating_enz"/>
</dbReference>
<keyword evidence="4" id="KW-0436">Ligase</keyword>